<dbReference type="EMBL" id="VSSQ01007390">
    <property type="protein sequence ID" value="MPM35766.1"/>
    <property type="molecule type" value="Genomic_DNA"/>
</dbReference>
<reference evidence="1" key="1">
    <citation type="submission" date="2019-08" db="EMBL/GenBank/DDBJ databases">
        <authorList>
            <person name="Kucharzyk K."/>
            <person name="Murdoch R.W."/>
            <person name="Higgins S."/>
            <person name="Loffler F."/>
        </authorList>
    </citation>
    <scope>NUCLEOTIDE SEQUENCE</scope>
</reference>
<accession>A0A644Z4H9</accession>
<gene>
    <name evidence="1" type="ORF">SDC9_82360</name>
</gene>
<evidence type="ECO:0000313" key="1">
    <source>
        <dbReference type="EMBL" id="MPM35766.1"/>
    </source>
</evidence>
<organism evidence="1">
    <name type="scientific">bioreactor metagenome</name>
    <dbReference type="NCBI Taxonomy" id="1076179"/>
    <lineage>
        <taxon>unclassified sequences</taxon>
        <taxon>metagenomes</taxon>
        <taxon>ecological metagenomes</taxon>
    </lineage>
</organism>
<dbReference type="AlphaFoldDB" id="A0A644Z4H9"/>
<name>A0A644Z4H9_9ZZZZ</name>
<comment type="caution">
    <text evidence="1">The sequence shown here is derived from an EMBL/GenBank/DDBJ whole genome shotgun (WGS) entry which is preliminary data.</text>
</comment>
<protein>
    <submittedName>
        <fullName evidence="1">Uncharacterized protein</fullName>
    </submittedName>
</protein>
<proteinExistence type="predicted"/>
<sequence length="148" mass="16894">MIISNRRSINDVRQWEGRRKGRLRALYSSSGALCGAYRPLRVYNGVLRSGRRPCERACREPVAAFATIIIPLPRGNNLKEVNSLILSKCTKYNRNTQVPIVGTHLFATAIYTPCFVLSTERAIDKLACSLTNLYTRFCLYNGRYLVWF</sequence>